<dbReference type="InterPro" id="IPR042070">
    <property type="entry name" value="PucR_C-HTH_sf"/>
</dbReference>
<comment type="caution">
    <text evidence="2">The sequence shown here is derived from an EMBL/GenBank/DDBJ whole genome shotgun (WGS) entry which is preliminary data.</text>
</comment>
<sequence>MVRLVEISIEQAMRPHLDAMWAERDRLVRRVTEAVTGSVPSYATTPSSEVWIGMTRILERAAHGNPFGPPSEEDRLAALGTGVQGAGAGIAVHDLVTAVLLGAREVEYDVLDRAARAGVVAADLLTASRAARVWAEQVAVWAAQGLQGARPDDVEAHVRHERLVAELTAGDLDLARGTLVRLGLDPAARWRAVAVVGGVTPALRLANHGGVWGTSAGLVPGPASVPRELVAGVSEPVPFDALPAALRDATRAARVGLRFGRSGAVSLGQLGLLVPLHEDPALAGRLRERWIQPLETEPRHDLVRTLAAWLDRDGQVDAVARDLAVHANTVRNRLARTGRLLGDDWRTPQGRAELWAALQVAGTELVETSMN</sequence>
<reference evidence="3" key="1">
    <citation type="journal article" date="2019" name="Int. J. Syst. Evol. Microbiol.">
        <title>The Global Catalogue of Microorganisms (GCM) 10K type strain sequencing project: providing services to taxonomists for standard genome sequencing and annotation.</title>
        <authorList>
            <consortium name="The Broad Institute Genomics Platform"/>
            <consortium name="The Broad Institute Genome Sequencing Center for Infectious Disease"/>
            <person name="Wu L."/>
            <person name="Ma J."/>
        </authorList>
    </citation>
    <scope>NUCLEOTIDE SEQUENCE [LARGE SCALE GENOMIC DNA]</scope>
    <source>
        <strain evidence="3">JCM 17460</strain>
    </source>
</reference>
<dbReference type="Proteomes" id="UP001500301">
    <property type="component" value="Unassembled WGS sequence"/>
</dbReference>
<organism evidence="2 3">
    <name type="scientific">Nocardioides daeguensis</name>
    <dbReference type="NCBI Taxonomy" id="908359"/>
    <lineage>
        <taxon>Bacteria</taxon>
        <taxon>Bacillati</taxon>
        <taxon>Actinomycetota</taxon>
        <taxon>Actinomycetes</taxon>
        <taxon>Propionibacteriales</taxon>
        <taxon>Nocardioidaceae</taxon>
        <taxon>Nocardioides</taxon>
    </lineage>
</organism>
<keyword evidence="3" id="KW-1185">Reference proteome</keyword>
<name>A0ABP6V3B3_9ACTN</name>
<protein>
    <recommendedName>
        <fullName evidence="1">PucR C-terminal helix-turn-helix domain-containing protein</fullName>
    </recommendedName>
</protein>
<proteinExistence type="predicted"/>
<dbReference type="EMBL" id="BAABBB010000008">
    <property type="protein sequence ID" value="GAA3527183.1"/>
    <property type="molecule type" value="Genomic_DNA"/>
</dbReference>
<accession>A0ABP6V3B3</accession>
<dbReference type="Gene3D" id="1.10.10.2840">
    <property type="entry name" value="PucR C-terminal helix-turn-helix domain"/>
    <property type="match status" value="1"/>
</dbReference>
<evidence type="ECO:0000313" key="3">
    <source>
        <dbReference type="Proteomes" id="UP001500301"/>
    </source>
</evidence>
<dbReference type="Pfam" id="PF13556">
    <property type="entry name" value="HTH_30"/>
    <property type="match status" value="1"/>
</dbReference>
<dbReference type="PANTHER" id="PTHR33744">
    <property type="entry name" value="CARBOHYDRATE DIACID REGULATOR"/>
    <property type="match status" value="1"/>
</dbReference>
<dbReference type="InterPro" id="IPR051448">
    <property type="entry name" value="CdaR-like_regulators"/>
</dbReference>
<dbReference type="PANTHER" id="PTHR33744:SF1">
    <property type="entry name" value="DNA-BINDING TRANSCRIPTIONAL ACTIVATOR ADER"/>
    <property type="match status" value="1"/>
</dbReference>
<feature type="domain" description="PucR C-terminal helix-turn-helix" evidence="1">
    <location>
        <begin position="302"/>
        <end position="359"/>
    </location>
</feature>
<evidence type="ECO:0000313" key="2">
    <source>
        <dbReference type="EMBL" id="GAA3527183.1"/>
    </source>
</evidence>
<gene>
    <name evidence="2" type="ORF">GCM10022263_14820</name>
</gene>
<dbReference type="InterPro" id="IPR025736">
    <property type="entry name" value="PucR_C-HTH_dom"/>
</dbReference>
<evidence type="ECO:0000259" key="1">
    <source>
        <dbReference type="Pfam" id="PF13556"/>
    </source>
</evidence>